<dbReference type="Pfam" id="PF20441">
    <property type="entry name" value="TerL_nuclease"/>
    <property type="match status" value="1"/>
</dbReference>
<dbReference type="Pfam" id="PF03354">
    <property type="entry name" value="TerL_ATPase"/>
    <property type="match status" value="1"/>
</dbReference>
<feature type="domain" description="Terminase large subunit-like ATPase" evidence="1">
    <location>
        <begin position="131"/>
        <end position="301"/>
    </location>
</feature>
<accession>A0A8S5S7B1</accession>
<dbReference type="PANTHER" id="PTHR41287">
    <property type="match status" value="1"/>
</dbReference>
<reference evidence="3" key="1">
    <citation type="journal article" date="2021" name="Proc. Natl. Acad. Sci. U.S.A.">
        <title>A Catalog of Tens of Thousands of Viruses from Human Metagenomes Reveals Hidden Associations with Chronic Diseases.</title>
        <authorList>
            <person name="Tisza M.J."/>
            <person name="Buck C.B."/>
        </authorList>
    </citation>
    <scope>NUCLEOTIDE SEQUENCE</scope>
    <source>
        <strain evidence="3">CtBrh2</strain>
    </source>
</reference>
<dbReference type="EMBL" id="BK032545">
    <property type="protein sequence ID" value="DAF46832.1"/>
    <property type="molecule type" value="Genomic_DNA"/>
</dbReference>
<dbReference type="InterPro" id="IPR046462">
    <property type="entry name" value="TerL_nuclease"/>
</dbReference>
<feature type="domain" description="Terminase large subunit-like endonuclease" evidence="2">
    <location>
        <begin position="314"/>
        <end position="586"/>
    </location>
</feature>
<sequence length="614" mass="71358">MKMMTMTTKPIIDMTYTELEAWWEDFKNGMASWGGYLLEPYPELLTTWYAERVIDFGNLPNQQEWSPWDPQMPASELVILAAKRHLRDLKRQGTDGFPWVFDEEKAHRPIRFLEKKCKPSKGDFNQIVAQPWQHFIIGGTYGWVHRDTGIRKYREALEFVGRKNGKTTIVSGLSNYMLGEDGENGANVYILANSQKQSNILFEEAKAMIEASPYLTKRFKAMAREIKFPAKNCVMVAMSAEKKKDGENLHFGCFDEVHDFVNYILINVMKRSRGMRRQPLIMYITTAGTVLDGPLMDFYENGKDCLEHLEDDLDERFFYYLAQLDNASEADNPKMWIKANPNLCLMDVVNLITDYKQDKKNPQELADWITKQFNLFSDIDELSFLDMQTINQNEKVIDFETLVGREAVAGYDLAETEDFTSADLEFPLLETGEIAVLEHSWISQARYDKDNNQQRLDAWIKEGSLTITPGSYVDYQYIFDWFVEQSKKYKISKIRYDRRNSLILNQMLIDYGFVMEEAIQGYLTLGGPMKHLKEMFLSGKVIYNRKKMFRWYLSNVKLIKDRNGNWMPTKQSKSRKIDGFAALLNSHCSVVEMFAKPQGNGNVGFISVRDMLKR</sequence>
<dbReference type="GO" id="GO:0004519">
    <property type="term" value="F:endonuclease activity"/>
    <property type="evidence" value="ECO:0007669"/>
    <property type="project" value="InterPro"/>
</dbReference>
<name>A0A8S5S7B1_9CAUD</name>
<dbReference type="InterPro" id="IPR046461">
    <property type="entry name" value="TerL_ATPase"/>
</dbReference>
<dbReference type="PANTHER" id="PTHR41287:SF1">
    <property type="entry name" value="PROTEIN YMFN"/>
    <property type="match status" value="1"/>
</dbReference>
<evidence type="ECO:0000259" key="2">
    <source>
        <dbReference type="Pfam" id="PF20441"/>
    </source>
</evidence>
<evidence type="ECO:0000259" key="1">
    <source>
        <dbReference type="Pfam" id="PF03354"/>
    </source>
</evidence>
<dbReference type="InterPro" id="IPR005021">
    <property type="entry name" value="Terminase_largesu-like"/>
</dbReference>
<organism evidence="3">
    <name type="scientific">Siphoviridae sp. ctBrh2</name>
    <dbReference type="NCBI Taxonomy" id="2827804"/>
    <lineage>
        <taxon>Viruses</taxon>
        <taxon>Duplodnaviria</taxon>
        <taxon>Heunggongvirae</taxon>
        <taxon>Uroviricota</taxon>
        <taxon>Caudoviricetes</taxon>
    </lineage>
</organism>
<dbReference type="InterPro" id="IPR027417">
    <property type="entry name" value="P-loop_NTPase"/>
</dbReference>
<evidence type="ECO:0000313" key="3">
    <source>
        <dbReference type="EMBL" id="DAF46832.1"/>
    </source>
</evidence>
<proteinExistence type="predicted"/>
<dbReference type="Gene3D" id="3.40.50.300">
    <property type="entry name" value="P-loop containing nucleotide triphosphate hydrolases"/>
    <property type="match status" value="1"/>
</dbReference>
<protein>
    <submittedName>
        <fullName evidence="3">Large Terminase</fullName>
    </submittedName>
</protein>